<dbReference type="Pfam" id="PF01661">
    <property type="entry name" value="Macro"/>
    <property type="match status" value="1"/>
</dbReference>
<feature type="domain" description="WWE" evidence="2">
    <location>
        <begin position="583"/>
        <end position="662"/>
    </location>
</feature>
<dbReference type="InterPro" id="IPR004170">
    <property type="entry name" value="WWE_dom"/>
</dbReference>
<evidence type="ECO:0000313" key="5">
    <source>
        <dbReference type="EnsemblMetazoa" id="HelroP166552"/>
    </source>
</evidence>
<dbReference type="InParanoid" id="T1EY86"/>
<gene>
    <name evidence="5" type="primary">20201536</name>
    <name evidence="4" type="ORF">HELRODRAFT_166552</name>
</gene>
<dbReference type="EnsemblMetazoa" id="HelroT166552">
    <property type="protein sequence ID" value="HelroP166552"/>
    <property type="gene ID" value="HelroG166552"/>
</dbReference>
<name>T1EY86_HELRO</name>
<dbReference type="CTD" id="20201536"/>
<dbReference type="Proteomes" id="UP000015101">
    <property type="component" value="Unassembled WGS sequence"/>
</dbReference>
<evidence type="ECO:0008006" key="7">
    <source>
        <dbReference type="Google" id="ProtNLM"/>
    </source>
</evidence>
<reference evidence="6" key="1">
    <citation type="submission" date="2012-12" db="EMBL/GenBank/DDBJ databases">
        <authorList>
            <person name="Hellsten U."/>
            <person name="Grimwood J."/>
            <person name="Chapman J.A."/>
            <person name="Shapiro H."/>
            <person name="Aerts A."/>
            <person name="Otillar R.P."/>
            <person name="Terry A.Y."/>
            <person name="Boore J.L."/>
            <person name="Simakov O."/>
            <person name="Marletaz F."/>
            <person name="Cho S.-J."/>
            <person name="Edsinger-Gonzales E."/>
            <person name="Havlak P."/>
            <person name="Kuo D.-H."/>
            <person name="Larsson T."/>
            <person name="Lv J."/>
            <person name="Arendt D."/>
            <person name="Savage R."/>
            <person name="Osoegawa K."/>
            <person name="de Jong P."/>
            <person name="Lindberg D.R."/>
            <person name="Seaver E.C."/>
            <person name="Weisblat D.A."/>
            <person name="Putnam N.H."/>
            <person name="Grigoriev I.V."/>
            <person name="Rokhsar D.S."/>
        </authorList>
    </citation>
    <scope>NUCLEOTIDE SEQUENCE</scope>
</reference>
<feature type="domain" description="Macro" evidence="3">
    <location>
        <begin position="325"/>
        <end position="501"/>
    </location>
</feature>
<dbReference type="Gene3D" id="3.40.220.10">
    <property type="entry name" value="Leucine Aminopeptidase, subunit E, domain 1"/>
    <property type="match status" value="1"/>
</dbReference>
<dbReference type="PROSITE" id="PS50918">
    <property type="entry name" value="WWE"/>
    <property type="match status" value="1"/>
</dbReference>
<evidence type="ECO:0000259" key="3">
    <source>
        <dbReference type="PROSITE" id="PS51154"/>
    </source>
</evidence>
<evidence type="ECO:0000313" key="4">
    <source>
        <dbReference type="EMBL" id="ESO11551.1"/>
    </source>
</evidence>
<evidence type="ECO:0000313" key="6">
    <source>
        <dbReference type="Proteomes" id="UP000015101"/>
    </source>
</evidence>
<dbReference type="EMBL" id="KB095812">
    <property type="protein sequence ID" value="ESO11551.1"/>
    <property type="molecule type" value="Genomic_DNA"/>
</dbReference>
<reference evidence="5" key="3">
    <citation type="submission" date="2015-06" db="UniProtKB">
        <authorList>
            <consortium name="EnsemblMetazoa"/>
        </authorList>
    </citation>
    <scope>IDENTIFICATION</scope>
</reference>
<organism evidence="5 6">
    <name type="scientific">Helobdella robusta</name>
    <name type="common">Californian leech</name>
    <dbReference type="NCBI Taxonomy" id="6412"/>
    <lineage>
        <taxon>Eukaryota</taxon>
        <taxon>Metazoa</taxon>
        <taxon>Spiralia</taxon>
        <taxon>Lophotrochozoa</taxon>
        <taxon>Annelida</taxon>
        <taxon>Clitellata</taxon>
        <taxon>Hirudinea</taxon>
        <taxon>Rhynchobdellida</taxon>
        <taxon>Glossiphoniidae</taxon>
        <taxon>Helobdella</taxon>
    </lineage>
</organism>
<proteinExistence type="predicted"/>
<feature type="region of interest" description="Disordered" evidence="1">
    <location>
        <begin position="554"/>
        <end position="584"/>
    </location>
</feature>
<dbReference type="InterPro" id="IPR002589">
    <property type="entry name" value="Macro_dom"/>
</dbReference>
<dbReference type="InterPro" id="IPR043472">
    <property type="entry name" value="Macro_dom-like"/>
</dbReference>
<dbReference type="OrthoDB" id="6071975at2759"/>
<dbReference type="PANTHER" id="PTHR11106">
    <property type="entry name" value="GANGLIOSIDE INDUCED DIFFERENTIATION ASSOCIATED PROTEIN 2-RELATED"/>
    <property type="match status" value="1"/>
</dbReference>
<protein>
    <recommendedName>
        <fullName evidence="7">Macro domain-containing protein</fullName>
    </recommendedName>
</protein>
<dbReference type="HOGENOM" id="CLU_406136_0_0_1"/>
<accession>T1EY86</accession>
<evidence type="ECO:0000256" key="1">
    <source>
        <dbReference type="SAM" id="MobiDB-lite"/>
    </source>
</evidence>
<dbReference type="PROSITE" id="PS51154">
    <property type="entry name" value="MACRO"/>
    <property type="match status" value="1"/>
</dbReference>
<dbReference type="KEGG" id="hro:HELRODRAFT_166552"/>
<dbReference type="PANTHER" id="PTHR11106:SF111">
    <property type="entry name" value="MACRO DOMAIN-CONTAINING PROTEIN"/>
    <property type="match status" value="1"/>
</dbReference>
<dbReference type="EMBL" id="AMQM01002449">
    <property type="status" value="NOT_ANNOTATED_CDS"/>
    <property type="molecule type" value="Genomic_DNA"/>
</dbReference>
<dbReference type="RefSeq" id="XP_009010039.1">
    <property type="nucleotide sequence ID" value="XM_009011791.1"/>
</dbReference>
<feature type="compositionally biased region" description="Basic and acidic residues" evidence="1">
    <location>
        <begin position="561"/>
        <end position="576"/>
    </location>
</feature>
<evidence type="ECO:0000259" key="2">
    <source>
        <dbReference type="PROSITE" id="PS50918"/>
    </source>
</evidence>
<reference evidence="4 6" key="2">
    <citation type="journal article" date="2013" name="Nature">
        <title>Insights into bilaterian evolution from three spiralian genomes.</title>
        <authorList>
            <person name="Simakov O."/>
            <person name="Marletaz F."/>
            <person name="Cho S.J."/>
            <person name="Edsinger-Gonzales E."/>
            <person name="Havlak P."/>
            <person name="Hellsten U."/>
            <person name="Kuo D.H."/>
            <person name="Larsson T."/>
            <person name="Lv J."/>
            <person name="Arendt D."/>
            <person name="Savage R."/>
            <person name="Osoegawa K."/>
            <person name="de Jong P."/>
            <person name="Grimwood J."/>
            <person name="Chapman J.A."/>
            <person name="Shapiro H."/>
            <person name="Aerts A."/>
            <person name="Otillar R.P."/>
            <person name="Terry A.Y."/>
            <person name="Boore J.L."/>
            <person name="Grigoriev I.V."/>
            <person name="Lindberg D.R."/>
            <person name="Seaver E.C."/>
            <person name="Weisblat D.A."/>
            <person name="Putnam N.H."/>
            <person name="Rokhsar D.S."/>
        </authorList>
    </citation>
    <scope>NUCLEOTIDE SEQUENCE</scope>
</reference>
<dbReference type="AlphaFoldDB" id="T1EY86"/>
<sequence>MAEKNDNFKMNFKDEINCSQKVMVVGTRTEIELMIDHNVQIISERCREYGESLKLKMKKLREGKVAEENINNQKFIFENSDLKNLNVSYLVGSLKMNEAQFSNNVIGKIDSIETESQTIIKADLKEPPQNESLKFCGGIENDRNCKVTLYTGDLTNMCSDYCLFFIDHSGRNPKKNPFLDYIVVKARVDEKKMKYLTTETETAPIVLDGGRLRCKSLIFVPLIFKKLYTPEFHVELVALLNQQLEILFSHFKINSQPTVSISIPTNGFVFLFGNKNLFVTCLYKSLMVNLSTRREFATELNFVFPDDNDLNLITPLMNASVEGHIDNLGASLTSGTYLELYAGSLFDLRVDAKLVIFDQNFSPETTVLGKQILKILGNSFTTQLNSLKTKLKINNIIYIRGDKLKCKFIFCCRTIYSEEKSEKERCIDGCLKEALALMKKMGLKSLAMPLLGSGNYGLEMEKSVEILLNNFQTDDFGKVVVAVPMDRQIVEMFEVGCRSKSIWFYQKDRLMSKDDKKEEEESMDTSECTSRETNLRDFETNVIDKVIANNDDENEKSFQSLEKDDSRNKKKDESKAESNTTTASETKINKANVARYHWYYVENGKNIRYPDAINKMLERNYINEASCSRWSESGKIFIVKYAEMMEFVENADKEETAIKVLRIPVRVLDLCIPSHSF</sequence>
<dbReference type="SUPFAM" id="SSF52949">
    <property type="entry name" value="Macro domain-like"/>
    <property type="match status" value="1"/>
</dbReference>
<keyword evidence="6" id="KW-1185">Reference proteome</keyword>
<dbReference type="GeneID" id="20201536"/>